<dbReference type="Proteomes" id="UP000246464">
    <property type="component" value="Chromosome 13"/>
</dbReference>
<name>A0A2U9C9R4_SCOMX</name>
<gene>
    <name evidence="2" type="ORF">SMAX5B_019086</name>
</gene>
<sequence>MQASDTSALAPLSGPSDYTIKKAPERVRGARKPLMDISLGEAEAATLDVRQSSERVYRVVNEKQGRRKKHRRQLTGSRSSSDSAGDRQQHRLGLPGILDDQAEEDESFLSRITSAQDRSTSASGINAGFVFERGRLVLANESQTLRHSQWINLTIILFGDRSGRISWTHVVLALKLPTRNRG</sequence>
<proteinExistence type="predicted"/>
<protein>
    <submittedName>
        <fullName evidence="2">Uncharacterized protein</fullName>
    </submittedName>
</protein>
<organism evidence="2 3">
    <name type="scientific">Scophthalmus maximus</name>
    <name type="common">Turbot</name>
    <name type="synonym">Psetta maxima</name>
    <dbReference type="NCBI Taxonomy" id="52904"/>
    <lineage>
        <taxon>Eukaryota</taxon>
        <taxon>Metazoa</taxon>
        <taxon>Chordata</taxon>
        <taxon>Craniata</taxon>
        <taxon>Vertebrata</taxon>
        <taxon>Euteleostomi</taxon>
        <taxon>Actinopterygii</taxon>
        <taxon>Neopterygii</taxon>
        <taxon>Teleostei</taxon>
        <taxon>Neoteleostei</taxon>
        <taxon>Acanthomorphata</taxon>
        <taxon>Carangaria</taxon>
        <taxon>Pleuronectiformes</taxon>
        <taxon>Pleuronectoidei</taxon>
        <taxon>Scophthalmidae</taxon>
        <taxon>Scophthalmus</taxon>
    </lineage>
</organism>
<reference evidence="2 3" key="1">
    <citation type="submission" date="2017-12" db="EMBL/GenBank/DDBJ databases">
        <title>Integrating genomic resources of turbot (Scophthalmus maximus) in depth evaluation of genetic and physical mapping variation across individuals.</title>
        <authorList>
            <person name="Martinez P."/>
        </authorList>
    </citation>
    <scope>NUCLEOTIDE SEQUENCE [LARGE SCALE GENOMIC DNA]</scope>
</reference>
<feature type="compositionally biased region" description="Basic and acidic residues" evidence="1">
    <location>
        <begin position="19"/>
        <end position="28"/>
    </location>
</feature>
<keyword evidence="3" id="KW-1185">Reference proteome</keyword>
<evidence type="ECO:0000256" key="1">
    <source>
        <dbReference type="SAM" id="MobiDB-lite"/>
    </source>
</evidence>
<accession>A0A2U9C9R4</accession>
<feature type="region of interest" description="Disordered" evidence="1">
    <location>
        <begin position="1"/>
        <end position="39"/>
    </location>
</feature>
<evidence type="ECO:0000313" key="3">
    <source>
        <dbReference type="Proteomes" id="UP000246464"/>
    </source>
</evidence>
<feature type="region of interest" description="Disordered" evidence="1">
    <location>
        <begin position="61"/>
        <end position="90"/>
    </location>
</feature>
<dbReference type="AlphaFoldDB" id="A0A2U9C9R4"/>
<evidence type="ECO:0000313" key="2">
    <source>
        <dbReference type="EMBL" id="AWP11642.1"/>
    </source>
</evidence>
<dbReference type="EMBL" id="CP026255">
    <property type="protein sequence ID" value="AWP11642.1"/>
    <property type="molecule type" value="Genomic_DNA"/>
</dbReference>